<keyword evidence="2" id="KW-1185">Reference proteome</keyword>
<dbReference type="EMBL" id="MU003492">
    <property type="protein sequence ID" value="KAF2477777.1"/>
    <property type="molecule type" value="Genomic_DNA"/>
</dbReference>
<evidence type="ECO:0000313" key="2">
    <source>
        <dbReference type="Proteomes" id="UP000799755"/>
    </source>
</evidence>
<protein>
    <submittedName>
        <fullName evidence="1">Uncharacterized protein</fullName>
    </submittedName>
</protein>
<comment type="caution">
    <text evidence="1">The sequence shown here is derived from an EMBL/GenBank/DDBJ whole genome shotgun (WGS) entry which is preliminary data.</text>
</comment>
<reference evidence="1" key="1">
    <citation type="journal article" date="2020" name="Stud. Mycol.">
        <title>101 Dothideomycetes genomes: a test case for predicting lifestyles and emergence of pathogens.</title>
        <authorList>
            <person name="Haridas S."/>
            <person name="Albert R."/>
            <person name="Binder M."/>
            <person name="Bloem J."/>
            <person name="Labutti K."/>
            <person name="Salamov A."/>
            <person name="Andreopoulos B."/>
            <person name="Baker S."/>
            <person name="Barry K."/>
            <person name="Bills G."/>
            <person name="Bluhm B."/>
            <person name="Cannon C."/>
            <person name="Castanera R."/>
            <person name="Culley D."/>
            <person name="Daum C."/>
            <person name="Ezra D."/>
            <person name="Gonzalez J."/>
            <person name="Henrissat B."/>
            <person name="Kuo A."/>
            <person name="Liang C."/>
            <person name="Lipzen A."/>
            <person name="Lutzoni F."/>
            <person name="Magnuson J."/>
            <person name="Mondo S."/>
            <person name="Nolan M."/>
            <person name="Ohm R."/>
            <person name="Pangilinan J."/>
            <person name="Park H.-J."/>
            <person name="Ramirez L."/>
            <person name="Alfaro M."/>
            <person name="Sun H."/>
            <person name="Tritt A."/>
            <person name="Yoshinaga Y."/>
            <person name="Zwiers L.-H."/>
            <person name="Turgeon B."/>
            <person name="Goodwin S."/>
            <person name="Spatafora J."/>
            <person name="Crous P."/>
            <person name="Grigoriev I."/>
        </authorList>
    </citation>
    <scope>NUCLEOTIDE SEQUENCE</scope>
    <source>
        <strain evidence="1">ATCC 200398</strain>
    </source>
</reference>
<dbReference type="Proteomes" id="UP000799755">
    <property type="component" value="Unassembled WGS sequence"/>
</dbReference>
<organism evidence="1 2">
    <name type="scientific">Lindgomyces ingoldianus</name>
    <dbReference type="NCBI Taxonomy" id="673940"/>
    <lineage>
        <taxon>Eukaryota</taxon>
        <taxon>Fungi</taxon>
        <taxon>Dikarya</taxon>
        <taxon>Ascomycota</taxon>
        <taxon>Pezizomycotina</taxon>
        <taxon>Dothideomycetes</taxon>
        <taxon>Pleosporomycetidae</taxon>
        <taxon>Pleosporales</taxon>
        <taxon>Lindgomycetaceae</taxon>
        <taxon>Lindgomyces</taxon>
    </lineage>
</organism>
<proteinExistence type="predicted"/>
<name>A0ACB6RGY7_9PLEO</name>
<gene>
    <name evidence="1" type="ORF">BDR25DRAFT_364743</name>
</gene>
<accession>A0ACB6RGY7</accession>
<sequence length="432" mass="45605">MQYPSTLISALALLPAVNCIAFGGPAPTQGTRAVTGSSPKPTNGPSLAELRRRANVNPETCGFYSEDLDLPVTCGIGRTCMMFSSASIGAVGCCDGSDLQACGWATGCVDYQSLTAGNCNGACKSNSFIRKCTDSFSPYCVTWTYPGDGVKDFGCTDDILSTYETIFFDATDTLFSSSTSISLPTISGKAVTGWDGSSTNGGGASGTGTATETDTDTSNPTSAPSNGGGGRKKTSKSKVSIGLIVGVAAGVFLLFLAIVAIIIFCCVKQKKKKKQELANQQAMAAAQASRPQSQYNPPMQHQQMAQMPPPMPQTPQPANNEYFKPGMQHPPQSPYQQQAEPQKFNYQQNVHETQTHSPSISNPPTPTPAYTQPYHVPNGVVPPMPAQSPGPYQPREPTPGAHEVDAISMPHAPTPQGQQPQHQPVYEIGSGR</sequence>
<evidence type="ECO:0000313" key="1">
    <source>
        <dbReference type="EMBL" id="KAF2477777.1"/>
    </source>
</evidence>